<name>A0A0E9V3J6_ANGAN</name>
<dbReference type="EMBL" id="GBXM01036011">
    <property type="protein sequence ID" value="JAH72566.1"/>
    <property type="molecule type" value="Transcribed_RNA"/>
</dbReference>
<evidence type="ECO:0000313" key="1">
    <source>
        <dbReference type="EMBL" id="JAH72566.1"/>
    </source>
</evidence>
<reference evidence="1" key="2">
    <citation type="journal article" date="2015" name="Fish Shellfish Immunol.">
        <title>Early steps in the European eel (Anguilla anguilla)-Vibrio vulnificus interaction in the gills: Role of the RtxA13 toxin.</title>
        <authorList>
            <person name="Callol A."/>
            <person name="Pajuelo D."/>
            <person name="Ebbesson L."/>
            <person name="Teles M."/>
            <person name="MacKenzie S."/>
            <person name="Amaro C."/>
        </authorList>
    </citation>
    <scope>NUCLEOTIDE SEQUENCE</scope>
</reference>
<organism evidence="1">
    <name type="scientific">Anguilla anguilla</name>
    <name type="common">European freshwater eel</name>
    <name type="synonym">Muraena anguilla</name>
    <dbReference type="NCBI Taxonomy" id="7936"/>
    <lineage>
        <taxon>Eukaryota</taxon>
        <taxon>Metazoa</taxon>
        <taxon>Chordata</taxon>
        <taxon>Craniata</taxon>
        <taxon>Vertebrata</taxon>
        <taxon>Euteleostomi</taxon>
        <taxon>Actinopterygii</taxon>
        <taxon>Neopterygii</taxon>
        <taxon>Teleostei</taxon>
        <taxon>Anguilliformes</taxon>
        <taxon>Anguillidae</taxon>
        <taxon>Anguilla</taxon>
    </lineage>
</organism>
<sequence>MTLYSIHISKVQFL</sequence>
<accession>A0A0E9V3J6</accession>
<proteinExistence type="predicted"/>
<reference evidence="1" key="1">
    <citation type="submission" date="2014-11" db="EMBL/GenBank/DDBJ databases">
        <authorList>
            <person name="Amaro Gonzalez C."/>
        </authorList>
    </citation>
    <scope>NUCLEOTIDE SEQUENCE</scope>
</reference>
<protein>
    <submittedName>
        <fullName evidence="1">Uncharacterized protein</fullName>
    </submittedName>
</protein>